<keyword evidence="1" id="KW-0812">Transmembrane</keyword>
<organism evidence="2 3">
    <name type="scientific">Actinoplanes cyaneus</name>
    <dbReference type="NCBI Taxonomy" id="52696"/>
    <lineage>
        <taxon>Bacteria</taxon>
        <taxon>Bacillati</taxon>
        <taxon>Actinomycetota</taxon>
        <taxon>Actinomycetes</taxon>
        <taxon>Micromonosporales</taxon>
        <taxon>Micromonosporaceae</taxon>
        <taxon>Actinoplanes</taxon>
    </lineage>
</organism>
<dbReference type="EMBL" id="BOMH01000072">
    <property type="protein sequence ID" value="GID70185.1"/>
    <property type="molecule type" value="Genomic_DNA"/>
</dbReference>
<evidence type="ECO:0000313" key="3">
    <source>
        <dbReference type="Proteomes" id="UP000619479"/>
    </source>
</evidence>
<keyword evidence="3" id="KW-1185">Reference proteome</keyword>
<protein>
    <submittedName>
        <fullName evidence="2">Uncharacterized protein</fullName>
    </submittedName>
</protein>
<keyword evidence="1" id="KW-0472">Membrane</keyword>
<feature type="transmembrane region" description="Helical" evidence="1">
    <location>
        <begin position="66"/>
        <end position="83"/>
    </location>
</feature>
<evidence type="ECO:0000256" key="1">
    <source>
        <dbReference type="SAM" id="Phobius"/>
    </source>
</evidence>
<dbReference type="Pfam" id="PF20444">
    <property type="entry name" value="DUF6703"/>
    <property type="match status" value="1"/>
</dbReference>
<evidence type="ECO:0000313" key="2">
    <source>
        <dbReference type="EMBL" id="GID70185.1"/>
    </source>
</evidence>
<reference evidence="2" key="1">
    <citation type="submission" date="2021-01" db="EMBL/GenBank/DDBJ databases">
        <title>Whole genome shotgun sequence of Actinoplanes cyaneus NBRC 14990.</title>
        <authorList>
            <person name="Komaki H."/>
            <person name="Tamura T."/>
        </authorList>
    </citation>
    <scope>NUCLEOTIDE SEQUENCE</scope>
    <source>
        <strain evidence="2">NBRC 14990</strain>
    </source>
</reference>
<gene>
    <name evidence="2" type="ORF">Acy02nite_80660</name>
</gene>
<keyword evidence="1" id="KW-1133">Transmembrane helix</keyword>
<dbReference type="InterPro" id="IPR046549">
    <property type="entry name" value="DUF6703"/>
</dbReference>
<dbReference type="AlphaFoldDB" id="A0A919IQ71"/>
<proteinExistence type="predicted"/>
<dbReference type="Proteomes" id="UP000619479">
    <property type="component" value="Unassembled WGS sequence"/>
</dbReference>
<sequence length="84" mass="8836">MTTPDPFLRRLARVNPTIAFIVALVLLMAGLFLPGVVGALLLAGLAAGLAALTFTTWPVQSPITRLVRVVLLTLLMVAVVSKAL</sequence>
<name>A0A919IQ71_9ACTN</name>
<comment type="caution">
    <text evidence="2">The sequence shown here is derived from an EMBL/GenBank/DDBJ whole genome shotgun (WGS) entry which is preliminary data.</text>
</comment>
<dbReference type="RefSeq" id="WP_203753658.1">
    <property type="nucleotide sequence ID" value="NZ_BAAAUC010000050.1"/>
</dbReference>
<accession>A0A919IQ71</accession>
<feature type="transmembrane region" description="Helical" evidence="1">
    <location>
        <begin position="12"/>
        <end position="33"/>
    </location>
</feature>